<gene>
    <name evidence="1" type="ORF">VNO80_23457</name>
</gene>
<evidence type="ECO:0000313" key="2">
    <source>
        <dbReference type="Proteomes" id="UP001374584"/>
    </source>
</evidence>
<organism evidence="1 2">
    <name type="scientific">Phaseolus coccineus</name>
    <name type="common">Scarlet runner bean</name>
    <name type="synonym">Phaseolus multiflorus</name>
    <dbReference type="NCBI Taxonomy" id="3886"/>
    <lineage>
        <taxon>Eukaryota</taxon>
        <taxon>Viridiplantae</taxon>
        <taxon>Streptophyta</taxon>
        <taxon>Embryophyta</taxon>
        <taxon>Tracheophyta</taxon>
        <taxon>Spermatophyta</taxon>
        <taxon>Magnoliopsida</taxon>
        <taxon>eudicotyledons</taxon>
        <taxon>Gunneridae</taxon>
        <taxon>Pentapetalae</taxon>
        <taxon>rosids</taxon>
        <taxon>fabids</taxon>
        <taxon>Fabales</taxon>
        <taxon>Fabaceae</taxon>
        <taxon>Papilionoideae</taxon>
        <taxon>50 kb inversion clade</taxon>
        <taxon>NPAAA clade</taxon>
        <taxon>indigoferoid/millettioid clade</taxon>
        <taxon>Phaseoleae</taxon>
        <taxon>Phaseolus</taxon>
    </lineage>
</organism>
<evidence type="ECO:0000313" key="1">
    <source>
        <dbReference type="EMBL" id="KAK7348783.1"/>
    </source>
</evidence>
<protein>
    <submittedName>
        <fullName evidence="1">Uncharacterized protein</fullName>
    </submittedName>
</protein>
<accession>A0AAN9QZN1</accession>
<proteinExistence type="predicted"/>
<comment type="caution">
    <text evidence="1">The sequence shown here is derived from an EMBL/GenBank/DDBJ whole genome shotgun (WGS) entry which is preliminary data.</text>
</comment>
<keyword evidence="2" id="KW-1185">Reference proteome</keyword>
<sequence length="81" mass="8983">MKAEDGFNIADSFKKKQLFDTHSIRTHMGTQESNLAFSYVMCASLTLLQPLPVLANSILCAAFWYKDGVEEKRPTGVKVSG</sequence>
<dbReference type="Proteomes" id="UP001374584">
    <property type="component" value="Unassembled WGS sequence"/>
</dbReference>
<name>A0AAN9QZN1_PHACN</name>
<reference evidence="1 2" key="1">
    <citation type="submission" date="2024-01" db="EMBL/GenBank/DDBJ databases">
        <title>The genomes of 5 underutilized Papilionoideae crops provide insights into root nodulation and disease resistanc.</title>
        <authorList>
            <person name="Jiang F."/>
        </authorList>
    </citation>
    <scope>NUCLEOTIDE SEQUENCE [LARGE SCALE GENOMIC DNA]</scope>
    <source>
        <strain evidence="1">JINMINGXINNONG_FW02</strain>
        <tissue evidence="1">Leaves</tissue>
    </source>
</reference>
<dbReference type="AlphaFoldDB" id="A0AAN9QZN1"/>
<dbReference type="EMBL" id="JAYMYR010000008">
    <property type="protein sequence ID" value="KAK7348783.1"/>
    <property type="molecule type" value="Genomic_DNA"/>
</dbReference>